<keyword evidence="3" id="KW-1185">Reference proteome</keyword>
<name>A0A179F6S1_METCM</name>
<organism evidence="2 3">
    <name type="scientific">Pochonia chlamydosporia 170</name>
    <dbReference type="NCBI Taxonomy" id="1380566"/>
    <lineage>
        <taxon>Eukaryota</taxon>
        <taxon>Fungi</taxon>
        <taxon>Dikarya</taxon>
        <taxon>Ascomycota</taxon>
        <taxon>Pezizomycotina</taxon>
        <taxon>Sordariomycetes</taxon>
        <taxon>Hypocreomycetidae</taxon>
        <taxon>Hypocreales</taxon>
        <taxon>Clavicipitaceae</taxon>
        <taxon>Pochonia</taxon>
    </lineage>
</organism>
<reference evidence="2 3" key="1">
    <citation type="journal article" date="2016" name="PLoS Pathog.">
        <title>Biosynthesis of antibiotic leucinostatins in bio-control fungus Purpureocillium lilacinum and their inhibition on phytophthora revealed by genome mining.</title>
        <authorList>
            <person name="Wang G."/>
            <person name="Liu Z."/>
            <person name="Lin R."/>
            <person name="Li E."/>
            <person name="Mao Z."/>
            <person name="Ling J."/>
            <person name="Yang Y."/>
            <person name="Yin W.B."/>
            <person name="Xie B."/>
        </authorList>
    </citation>
    <scope>NUCLEOTIDE SEQUENCE [LARGE SCALE GENOMIC DNA]</scope>
    <source>
        <strain evidence="2">170</strain>
    </source>
</reference>
<evidence type="ECO:0000313" key="3">
    <source>
        <dbReference type="Proteomes" id="UP000078397"/>
    </source>
</evidence>
<accession>A0A179F6S1</accession>
<sequence length="351" mass="39946">MPQDLYDGGGESNGLPSEDAPRPRRLAPPTWEQSIEYWRKWMSEPFLDDEVMDSTPPSCEKKDFRLPQLRRCPVDIGDIKFVGRVNPGGYHYPNFGEPDGGLDGYNWKVRLEKGGPTRIMKLFWDTEPPPPSYFAAQRECQNAALLQMIAAALSDPQHGPILIDPNPDSETAAKSNLRAFSNEVRQKRRVSTTENLVSITTMPRMRKCYGWLKFSSNELDRIPRGLFPPVMKLDLKTKRCIYEGMEYTAVVYEYIEEGENKIDDVKSVLDFLWQVGFAFPQPSKENNWKSGVLIDHSDIVAPGWLGWRVREYGPRRAKGVLWSVCPDARNRVLEKTGDDGDGKKDAEGDKT</sequence>
<dbReference type="Proteomes" id="UP000078397">
    <property type="component" value="Unassembled WGS sequence"/>
</dbReference>
<comment type="caution">
    <text evidence="2">The sequence shown here is derived from an EMBL/GenBank/DDBJ whole genome shotgun (WGS) entry which is preliminary data.</text>
</comment>
<dbReference type="OrthoDB" id="4633509at2759"/>
<evidence type="ECO:0000313" key="2">
    <source>
        <dbReference type="EMBL" id="OAQ61000.1"/>
    </source>
</evidence>
<dbReference type="EMBL" id="LSBJ02000001">
    <property type="protein sequence ID" value="OAQ61000.1"/>
    <property type="molecule type" value="Genomic_DNA"/>
</dbReference>
<dbReference type="STRING" id="1380566.A0A179F6S1"/>
<gene>
    <name evidence="2" type="ORF">VFPPC_13190</name>
</gene>
<dbReference type="GeneID" id="28854961"/>
<feature type="region of interest" description="Disordered" evidence="1">
    <location>
        <begin position="1"/>
        <end position="28"/>
    </location>
</feature>
<dbReference type="AlphaFoldDB" id="A0A179F6S1"/>
<dbReference type="RefSeq" id="XP_018138809.1">
    <property type="nucleotide sequence ID" value="XM_018290967.1"/>
</dbReference>
<dbReference type="KEGG" id="pchm:VFPPC_13190"/>
<evidence type="ECO:0000256" key="1">
    <source>
        <dbReference type="SAM" id="MobiDB-lite"/>
    </source>
</evidence>
<protein>
    <submittedName>
        <fullName evidence="2">Uncharacterized protein</fullName>
    </submittedName>
</protein>
<proteinExistence type="predicted"/>